<name>A0A437PTL0_9BACT</name>
<dbReference type="Proteomes" id="UP000282832">
    <property type="component" value="Unassembled WGS sequence"/>
</dbReference>
<evidence type="ECO:0000313" key="3">
    <source>
        <dbReference type="Proteomes" id="UP000282832"/>
    </source>
</evidence>
<comment type="caution">
    <text evidence="2">The sequence shown here is derived from an EMBL/GenBank/DDBJ whole genome shotgun (WGS) entry which is preliminary data.</text>
</comment>
<keyword evidence="3" id="KW-1185">Reference proteome</keyword>
<dbReference type="RefSeq" id="WP_127802721.1">
    <property type="nucleotide sequence ID" value="NZ_SACY01000002.1"/>
</dbReference>
<gene>
    <name evidence="2" type="ORF">EOJ36_03885</name>
</gene>
<organism evidence="2 3">
    <name type="scientific">Sandaracinomonas limnophila</name>
    <dbReference type="NCBI Taxonomy" id="1862386"/>
    <lineage>
        <taxon>Bacteria</taxon>
        <taxon>Pseudomonadati</taxon>
        <taxon>Bacteroidota</taxon>
        <taxon>Cytophagia</taxon>
        <taxon>Cytophagales</taxon>
        <taxon>Flectobacillaceae</taxon>
        <taxon>Sandaracinomonas</taxon>
    </lineage>
</organism>
<reference evidence="2 3" key="1">
    <citation type="submission" date="2019-01" db="EMBL/GenBank/DDBJ databases">
        <authorList>
            <person name="Chen W.-M."/>
        </authorList>
    </citation>
    <scope>NUCLEOTIDE SEQUENCE [LARGE SCALE GENOMIC DNA]</scope>
    <source>
        <strain evidence="2 3">FSY-15</strain>
    </source>
</reference>
<proteinExistence type="predicted"/>
<sequence length="456" mass="50985">MKNILCFFVLILLPFSNAFGKNIENQDVYVTATGNGKSIGESKQSALRNAIEQAFGVFISSKTEILNDQVVADQMASVANGNIKSFELLNETQLPDGTWSTTIKSLVSVGKLTSFVQSKGIEVEFKGGLFAANIKQQMLNEIGESQSVYELVGLMNKVLLTSLDYKINSGNPQALDSKNTNWAVPLTITLNANKNMDFTANYMLKTLRSVGMTNSEIQSYKALGKNLFKVSINYLGKQNDFFLRSEYSFSAIQTLIDFQNIYFTSFNISPEIVNGYNKSKSNLKLIGGGYSNNEVRFDFLTNGDEAGNYSFLDYRSLKEIEQLNGYKIKSAGEWLEYRQGGFVIVSNNGQDLILSLVDLGEGDKNELKNNYNSLNIGGYHDWEVPSFDVLEFCDNWAKQLNVNLFKSIGGLTTDSDKRFYNTNDKYVESNAKYGTCYSCRNAKPTTRLIRIVSTKK</sequence>
<keyword evidence="1" id="KW-0732">Signal</keyword>
<dbReference type="EMBL" id="SACY01000002">
    <property type="protein sequence ID" value="RVU25567.1"/>
    <property type="molecule type" value="Genomic_DNA"/>
</dbReference>
<dbReference type="AlphaFoldDB" id="A0A437PTL0"/>
<protein>
    <recommendedName>
        <fullName evidence="4">DUF1566 domain-containing protein</fullName>
    </recommendedName>
</protein>
<evidence type="ECO:0008006" key="4">
    <source>
        <dbReference type="Google" id="ProtNLM"/>
    </source>
</evidence>
<evidence type="ECO:0000313" key="2">
    <source>
        <dbReference type="EMBL" id="RVU25567.1"/>
    </source>
</evidence>
<evidence type="ECO:0000256" key="1">
    <source>
        <dbReference type="SAM" id="SignalP"/>
    </source>
</evidence>
<feature type="chain" id="PRO_5019480495" description="DUF1566 domain-containing protein" evidence="1">
    <location>
        <begin position="21"/>
        <end position="456"/>
    </location>
</feature>
<dbReference type="OrthoDB" id="9793251at2"/>
<feature type="signal peptide" evidence="1">
    <location>
        <begin position="1"/>
        <end position="20"/>
    </location>
</feature>
<accession>A0A437PTL0</accession>